<proteinExistence type="predicted"/>
<dbReference type="Proteomes" id="UP001162992">
    <property type="component" value="Chromosome 17"/>
</dbReference>
<name>A0ACC2B6S8_DIPCM</name>
<keyword evidence="2" id="KW-1185">Reference proteome</keyword>
<accession>A0ACC2B6S8</accession>
<organism evidence="1 2">
    <name type="scientific">Diphasiastrum complanatum</name>
    <name type="common">Issler's clubmoss</name>
    <name type="synonym">Lycopodium complanatum</name>
    <dbReference type="NCBI Taxonomy" id="34168"/>
    <lineage>
        <taxon>Eukaryota</taxon>
        <taxon>Viridiplantae</taxon>
        <taxon>Streptophyta</taxon>
        <taxon>Embryophyta</taxon>
        <taxon>Tracheophyta</taxon>
        <taxon>Lycopodiopsida</taxon>
        <taxon>Lycopodiales</taxon>
        <taxon>Lycopodiaceae</taxon>
        <taxon>Lycopodioideae</taxon>
        <taxon>Diphasiastrum</taxon>
    </lineage>
</organism>
<sequence>MNDQGACAQNLYVQEKVNMDEGQHQGCDDHEQMPEHVGKMHGNTVLNDHDNDGMVSHDMDMEQAPHVEAADDKGMNHDAGHPAGDAVQSHLSLCYQGEMYVFETVTPEKVQAILLLLGGHEIPPGMAGIGASNHQYKNFLKAPAPIKDSQKLSTLSKLHQKRKARNFDKKIRYGVRKEVAQRMQRIKGQLVSPKVPKKRANPELAQSGGDGTKGTAKRQDPDVSPEQAIVKPGSCLNCGTPARNTPMMRRGPAGPRTLCNACGLMWANKGVIKEHSESVVRENSKNKR</sequence>
<comment type="caution">
    <text evidence="1">The sequence shown here is derived from an EMBL/GenBank/DDBJ whole genome shotgun (WGS) entry which is preliminary data.</text>
</comment>
<reference evidence="2" key="1">
    <citation type="journal article" date="2024" name="Proc. Natl. Acad. Sci. U.S.A.">
        <title>Extraordinary preservation of gene collinearity over three hundred million years revealed in homosporous lycophytes.</title>
        <authorList>
            <person name="Li C."/>
            <person name="Wickell D."/>
            <person name="Kuo L.Y."/>
            <person name="Chen X."/>
            <person name="Nie B."/>
            <person name="Liao X."/>
            <person name="Peng D."/>
            <person name="Ji J."/>
            <person name="Jenkins J."/>
            <person name="Williams M."/>
            <person name="Shu S."/>
            <person name="Plott C."/>
            <person name="Barry K."/>
            <person name="Rajasekar S."/>
            <person name="Grimwood J."/>
            <person name="Han X."/>
            <person name="Sun S."/>
            <person name="Hou Z."/>
            <person name="He W."/>
            <person name="Dai G."/>
            <person name="Sun C."/>
            <person name="Schmutz J."/>
            <person name="Leebens-Mack J.H."/>
            <person name="Li F.W."/>
            <person name="Wang L."/>
        </authorList>
    </citation>
    <scope>NUCLEOTIDE SEQUENCE [LARGE SCALE GENOMIC DNA]</scope>
    <source>
        <strain evidence="2">cv. PW_Plant_1</strain>
    </source>
</reference>
<evidence type="ECO:0000313" key="1">
    <source>
        <dbReference type="EMBL" id="KAJ7525491.1"/>
    </source>
</evidence>
<evidence type="ECO:0000313" key="2">
    <source>
        <dbReference type="Proteomes" id="UP001162992"/>
    </source>
</evidence>
<gene>
    <name evidence="1" type="ORF">O6H91_17G053600</name>
</gene>
<protein>
    <submittedName>
        <fullName evidence="1">Uncharacterized protein</fullName>
    </submittedName>
</protein>
<dbReference type="EMBL" id="CM055108">
    <property type="protein sequence ID" value="KAJ7525491.1"/>
    <property type="molecule type" value="Genomic_DNA"/>
</dbReference>